<evidence type="ECO:0000313" key="1">
    <source>
        <dbReference type="EMBL" id="KER33672.1"/>
    </source>
</evidence>
<sequence length="60" mass="6819">MSPKKGETGRGLSKSFQQPFEIRLSSSLNIRLTETRGLRLPDELQKERNRSWAVDGFPAT</sequence>
<dbReference type="RefSeq" id="XP_009162666.1">
    <property type="nucleotide sequence ID" value="XM_009164402.1"/>
</dbReference>
<dbReference type="KEGG" id="ovi:T265_12578"/>
<feature type="non-terminal residue" evidence="1">
    <location>
        <position position="60"/>
    </location>
</feature>
<protein>
    <submittedName>
        <fullName evidence="1">Uncharacterized protein</fullName>
    </submittedName>
</protein>
<name>A0A075A5W4_OPIVI</name>
<keyword evidence="2" id="KW-1185">Reference proteome</keyword>
<dbReference type="OrthoDB" id="10435904at2759"/>
<gene>
    <name evidence="1" type="ORF">T265_12578</name>
</gene>
<evidence type="ECO:0000313" key="2">
    <source>
        <dbReference type="Proteomes" id="UP000054324"/>
    </source>
</evidence>
<reference evidence="1 2" key="1">
    <citation type="submission" date="2013-11" db="EMBL/GenBank/DDBJ databases">
        <title>Opisthorchis viverrini - life in the bile duct.</title>
        <authorList>
            <person name="Young N.D."/>
            <person name="Nagarajan N."/>
            <person name="Lin S.J."/>
            <person name="Korhonen P.K."/>
            <person name="Jex A.R."/>
            <person name="Hall R.S."/>
            <person name="Safavi-Hemami H."/>
            <person name="Kaewkong W."/>
            <person name="Bertrand D."/>
            <person name="Gao S."/>
            <person name="Seet Q."/>
            <person name="Wongkham S."/>
            <person name="Teh B.T."/>
            <person name="Wongkham C."/>
            <person name="Intapan P.M."/>
            <person name="Maleewong W."/>
            <person name="Yang X."/>
            <person name="Hu M."/>
            <person name="Wang Z."/>
            <person name="Hofmann A."/>
            <person name="Sternberg P.W."/>
            <person name="Tan P."/>
            <person name="Wang J."/>
            <person name="Gasser R.B."/>
        </authorList>
    </citation>
    <scope>NUCLEOTIDE SEQUENCE [LARGE SCALE GENOMIC DNA]</scope>
</reference>
<dbReference type="GeneID" id="20326746"/>
<proteinExistence type="predicted"/>
<dbReference type="Proteomes" id="UP000054324">
    <property type="component" value="Unassembled WGS sequence"/>
</dbReference>
<dbReference type="CTD" id="20326746"/>
<organism evidence="1 2">
    <name type="scientific">Opisthorchis viverrini</name>
    <name type="common">Southeast Asian liver fluke</name>
    <dbReference type="NCBI Taxonomy" id="6198"/>
    <lineage>
        <taxon>Eukaryota</taxon>
        <taxon>Metazoa</taxon>
        <taxon>Spiralia</taxon>
        <taxon>Lophotrochozoa</taxon>
        <taxon>Platyhelminthes</taxon>
        <taxon>Trematoda</taxon>
        <taxon>Digenea</taxon>
        <taxon>Opisthorchiida</taxon>
        <taxon>Opisthorchiata</taxon>
        <taxon>Opisthorchiidae</taxon>
        <taxon>Opisthorchis</taxon>
    </lineage>
</organism>
<accession>A0A075A5W4</accession>
<dbReference type="EMBL" id="KL596623">
    <property type="protein sequence ID" value="KER33672.1"/>
    <property type="molecule type" value="Genomic_DNA"/>
</dbReference>
<dbReference type="AlphaFoldDB" id="A0A075A5W4"/>